<protein>
    <submittedName>
        <fullName evidence="1">Uncharacterized protein</fullName>
    </submittedName>
</protein>
<dbReference type="Proteomes" id="UP000299102">
    <property type="component" value="Unassembled WGS sequence"/>
</dbReference>
<dbReference type="EMBL" id="BGZK01002058">
    <property type="protein sequence ID" value="GBP90113.1"/>
    <property type="molecule type" value="Genomic_DNA"/>
</dbReference>
<dbReference type="AlphaFoldDB" id="A0A4C1ZTL6"/>
<reference evidence="1 2" key="1">
    <citation type="journal article" date="2019" name="Commun. Biol.">
        <title>The bagworm genome reveals a unique fibroin gene that provides high tensile strength.</title>
        <authorList>
            <person name="Kono N."/>
            <person name="Nakamura H."/>
            <person name="Ohtoshi R."/>
            <person name="Tomita M."/>
            <person name="Numata K."/>
            <person name="Arakawa K."/>
        </authorList>
    </citation>
    <scope>NUCLEOTIDE SEQUENCE [LARGE SCALE GENOMIC DNA]</scope>
</reference>
<keyword evidence="2" id="KW-1185">Reference proteome</keyword>
<organism evidence="1 2">
    <name type="scientific">Eumeta variegata</name>
    <name type="common">Bagworm moth</name>
    <name type="synonym">Eumeta japonica</name>
    <dbReference type="NCBI Taxonomy" id="151549"/>
    <lineage>
        <taxon>Eukaryota</taxon>
        <taxon>Metazoa</taxon>
        <taxon>Ecdysozoa</taxon>
        <taxon>Arthropoda</taxon>
        <taxon>Hexapoda</taxon>
        <taxon>Insecta</taxon>
        <taxon>Pterygota</taxon>
        <taxon>Neoptera</taxon>
        <taxon>Endopterygota</taxon>
        <taxon>Lepidoptera</taxon>
        <taxon>Glossata</taxon>
        <taxon>Ditrysia</taxon>
        <taxon>Tineoidea</taxon>
        <taxon>Psychidae</taxon>
        <taxon>Oiketicinae</taxon>
        <taxon>Eumeta</taxon>
    </lineage>
</organism>
<accession>A0A4C1ZTL6</accession>
<proteinExistence type="predicted"/>
<evidence type="ECO:0000313" key="2">
    <source>
        <dbReference type="Proteomes" id="UP000299102"/>
    </source>
</evidence>
<name>A0A4C1ZTL6_EUMVA</name>
<sequence length="85" mass="9735">MEQAAPTMAEPLAPAEHMSCAYNCQKVKSKCRDRIWLERASQDQSRDTRKTLHDCRVRKIMKTSGQINDDTQYNCGWGNRGCASR</sequence>
<evidence type="ECO:0000313" key="1">
    <source>
        <dbReference type="EMBL" id="GBP90113.1"/>
    </source>
</evidence>
<comment type="caution">
    <text evidence="1">The sequence shown here is derived from an EMBL/GenBank/DDBJ whole genome shotgun (WGS) entry which is preliminary data.</text>
</comment>
<gene>
    <name evidence="1" type="ORF">EVAR_62464_1</name>
</gene>